<protein>
    <submittedName>
        <fullName evidence="1">Uncharacterized protein</fullName>
    </submittedName>
</protein>
<evidence type="ECO:0000313" key="2">
    <source>
        <dbReference type="Proteomes" id="UP001314205"/>
    </source>
</evidence>
<dbReference type="Proteomes" id="UP001314205">
    <property type="component" value="Unassembled WGS sequence"/>
</dbReference>
<accession>A0AAV1L4N3</accession>
<organism evidence="1 2">
    <name type="scientific">Parnassius mnemosyne</name>
    <name type="common">clouded apollo</name>
    <dbReference type="NCBI Taxonomy" id="213953"/>
    <lineage>
        <taxon>Eukaryota</taxon>
        <taxon>Metazoa</taxon>
        <taxon>Ecdysozoa</taxon>
        <taxon>Arthropoda</taxon>
        <taxon>Hexapoda</taxon>
        <taxon>Insecta</taxon>
        <taxon>Pterygota</taxon>
        <taxon>Neoptera</taxon>
        <taxon>Endopterygota</taxon>
        <taxon>Lepidoptera</taxon>
        <taxon>Glossata</taxon>
        <taxon>Ditrysia</taxon>
        <taxon>Papilionoidea</taxon>
        <taxon>Papilionidae</taxon>
        <taxon>Parnassiinae</taxon>
        <taxon>Parnassini</taxon>
        <taxon>Parnassius</taxon>
        <taxon>Driopa</taxon>
    </lineage>
</organism>
<dbReference type="AlphaFoldDB" id="A0AAV1L4N3"/>
<comment type="caution">
    <text evidence="1">The sequence shown here is derived from an EMBL/GenBank/DDBJ whole genome shotgun (WGS) entry which is preliminary data.</text>
</comment>
<name>A0AAV1L4N3_9NEOP</name>
<keyword evidence="2" id="KW-1185">Reference proteome</keyword>
<sequence>MGLMKILLNANVRYVKRKLNYVVCKRCWNKCSVRCSFKRLPALPPHSACKPNSWTLVPLSNWRTLATSSTRYCAPFRTASLPTNILLLMGMSSLNIKLLQKHSHIDHINYIACNKF</sequence>
<dbReference type="EMBL" id="CAVLGL010000085">
    <property type="protein sequence ID" value="CAK1590321.1"/>
    <property type="molecule type" value="Genomic_DNA"/>
</dbReference>
<reference evidence="1 2" key="1">
    <citation type="submission" date="2023-11" db="EMBL/GenBank/DDBJ databases">
        <authorList>
            <person name="Hedman E."/>
            <person name="Englund M."/>
            <person name="Stromberg M."/>
            <person name="Nyberg Akerstrom W."/>
            <person name="Nylinder S."/>
            <person name="Jareborg N."/>
            <person name="Kallberg Y."/>
            <person name="Kronander E."/>
        </authorList>
    </citation>
    <scope>NUCLEOTIDE SEQUENCE [LARGE SCALE GENOMIC DNA]</scope>
</reference>
<proteinExistence type="predicted"/>
<evidence type="ECO:0000313" key="1">
    <source>
        <dbReference type="EMBL" id="CAK1590321.1"/>
    </source>
</evidence>
<gene>
    <name evidence="1" type="ORF">PARMNEM_LOCUS10698</name>
</gene>